<dbReference type="AlphaFoldDB" id="A0A0R3PS59"/>
<reference evidence="3" key="1">
    <citation type="submission" date="2017-02" db="UniProtKB">
        <authorList>
            <consortium name="WormBaseParasite"/>
        </authorList>
    </citation>
    <scope>IDENTIFICATION</scope>
</reference>
<dbReference type="OMA" id="CPESHEM"/>
<organism evidence="3">
    <name type="scientific">Angiostrongylus costaricensis</name>
    <name type="common">Nematode worm</name>
    <dbReference type="NCBI Taxonomy" id="334426"/>
    <lineage>
        <taxon>Eukaryota</taxon>
        <taxon>Metazoa</taxon>
        <taxon>Ecdysozoa</taxon>
        <taxon>Nematoda</taxon>
        <taxon>Chromadorea</taxon>
        <taxon>Rhabditida</taxon>
        <taxon>Rhabditina</taxon>
        <taxon>Rhabditomorpha</taxon>
        <taxon>Strongyloidea</taxon>
        <taxon>Metastrongylidae</taxon>
        <taxon>Angiostrongylus</taxon>
    </lineage>
</organism>
<proteinExistence type="predicted"/>
<dbReference type="OrthoDB" id="5773570at2759"/>
<dbReference type="EMBL" id="UYYA01004157">
    <property type="protein sequence ID" value="VDM60021.1"/>
    <property type="molecule type" value="Genomic_DNA"/>
</dbReference>
<accession>A0A0R3PS59</accession>
<dbReference type="Proteomes" id="UP000267027">
    <property type="component" value="Unassembled WGS sequence"/>
</dbReference>
<gene>
    <name evidence="1" type="ORF">ACOC_LOCUS8436</name>
</gene>
<name>A0A0R3PS59_ANGCS</name>
<evidence type="ECO:0000313" key="3">
    <source>
        <dbReference type="WBParaSite" id="ACOC_0000843501-mRNA-1"/>
    </source>
</evidence>
<evidence type="ECO:0000313" key="2">
    <source>
        <dbReference type="Proteomes" id="UP000267027"/>
    </source>
</evidence>
<reference evidence="1 2" key="2">
    <citation type="submission" date="2018-11" db="EMBL/GenBank/DDBJ databases">
        <authorList>
            <consortium name="Pathogen Informatics"/>
        </authorList>
    </citation>
    <scope>NUCLEOTIDE SEQUENCE [LARGE SCALE GENOMIC DNA]</scope>
    <source>
        <strain evidence="1 2">Costa Rica</strain>
    </source>
</reference>
<dbReference type="WBParaSite" id="ACOC_0000843501-mRNA-1">
    <property type="protein sequence ID" value="ACOC_0000843501-mRNA-1"/>
    <property type="gene ID" value="ACOC_0000843501"/>
</dbReference>
<dbReference type="STRING" id="334426.A0A0R3PS59"/>
<sequence>MDYRRPVCTPQQSCSYEAFGILFALCDCPEENSMCPHDEKNAVEHRGTSLQFCSPRIVPICENEEISTTVAGIQTAIHCICPEDSELVQQPSKIKDVTDYICRQVIYLNRCLCMCVGVGVCTFITSDPQYSICPTAKFFARRFKLIV</sequence>
<evidence type="ECO:0000313" key="1">
    <source>
        <dbReference type="EMBL" id="VDM60021.1"/>
    </source>
</evidence>
<keyword evidence="2" id="KW-1185">Reference proteome</keyword>
<protein>
    <submittedName>
        <fullName evidence="3">EB domain-containing protein</fullName>
    </submittedName>
</protein>